<dbReference type="InterPro" id="IPR005659">
    <property type="entry name" value="Chemorcpt_Glu_NH3ase_CheD"/>
</dbReference>
<accession>A0A1I3Y632</accession>
<reference evidence="5" key="1">
    <citation type="submission" date="2016-10" db="EMBL/GenBank/DDBJ databases">
        <authorList>
            <person name="Varghese N."/>
            <person name="Submissions S."/>
        </authorList>
    </citation>
    <scope>NUCLEOTIDE SEQUENCE [LARGE SCALE GENOMIC DNA]</scope>
    <source>
        <strain evidence="5">CGMCC 1.3704</strain>
    </source>
</reference>
<dbReference type="PANTHER" id="PTHR35147:SF1">
    <property type="entry name" value="CHEMORECEPTOR GLUTAMINE DEAMIDASE CHED-RELATED"/>
    <property type="match status" value="1"/>
</dbReference>
<keyword evidence="2 3" id="KW-0378">Hydrolase</keyword>
<dbReference type="SUPFAM" id="SSF64438">
    <property type="entry name" value="CNF1/YfiH-like putative cysteine hydrolases"/>
    <property type="match status" value="1"/>
</dbReference>
<dbReference type="CDD" id="cd16352">
    <property type="entry name" value="CheD"/>
    <property type="match status" value="1"/>
</dbReference>
<comment type="catalytic activity">
    <reaction evidence="3">
        <text>L-glutaminyl-[protein] + H2O = L-glutamyl-[protein] + NH4(+)</text>
        <dbReference type="Rhea" id="RHEA:16441"/>
        <dbReference type="Rhea" id="RHEA-COMP:10207"/>
        <dbReference type="Rhea" id="RHEA-COMP:10208"/>
        <dbReference type="ChEBI" id="CHEBI:15377"/>
        <dbReference type="ChEBI" id="CHEBI:28938"/>
        <dbReference type="ChEBI" id="CHEBI:29973"/>
        <dbReference type="ChEBI" id="CHEBI:30011"/>
        <dbReference type="EC" id="3.5.1.44"/>
    </reaction>
</comment>
<keyword evidence="5" id="KW-1185">Reference proteome</keyword>
<dbReference type="Pfam" id="PF03975">
    <property type="entry name" value="CheD"/>
    <property type="match status" value="1"/>
</dbReference>
<evidence type="ECO:0000256" key="2">
    <source>
        <dbReference type="ARBA" id="ARBA00022801"/>
    </source>
</evidence>
<evidence type="ECO:0000313" key="4">
    <source>
        <dbReference type="EMBL" id="SFK27308.1"/>
    </source>
</evidence>
<evidence type="ECO:0000256" key="3">
    <source>
        <dbReference type="HAMAP-Rule" id="MF_01440"/>
    </source>
</evidence>
<dbReference type="Proteomes" id="UP000183557">
    <property type="component" value="Unassembled WGS sequence"/>
</dbReference>
<gene>
    <name evidence="3" type="primary">cheD</name>
    <name evidence="4" type="ORF">SAMN04487936_11063</name>
</gene>
<dbReference type="EMBL" id="FOSB01000010">
    <property type="protein sequence ID" value="SFK27308.1"/>
    <property type="molecule type" value="Genomic_DNA"/>
</dbReference>
<dbReference type="InterPro" id="IPR038592">
    <property type="entry name" value="CheD-like_sf"/>
</dbReference>
<protein>
    <recommendedName>
        <fullName evidence="3">Probable chemoreceptor glutamine deamidase CheD</fullName>
        <ecNumber evidence="3">3.5.1.44</ecNumber>
    </recommendedName>
</protein>
<dbReference type="GO" id="GO:0050568">
    <property type="term" value="F:protein-glutamine glutaminase activity"/>
    <property type="evidence" value="ECO:0007669"/>
    <property type="project" value="UniProtKB-UniRule"/>
</dbReference>
<evidence type="ECO:0000256" key="1">
    <source>
        <dbReference type="ARBA" id="ARBA00022500"/>
    </source>
</evidence>
<dbReference type="EC" id="3.5.1.44" evidence="3"/>
<dbReference type="InterPro" id="IPR011324">
    <property type="entry name" value="Cytotoxic_necrot_fac-like_cat"/>
</dbReference>
<name>A0A1I3Y632_HALDA</name>
<comment type="function">
    <text evidence="3">Probably deamidates glutamine residues to glutamate on methyl-accepting chemotaxis receptors (MCPs), playing an important role in chemotaxis.</text>
</comment>
<dbReference type="GO" id="GO:0006935">
    <property type="term" value="P:chemotaxis"/>
    <property type="evidence" value="ECO:0007669"/>
    <property type="project" value="UniProtKB-UniRule"/>
</dbReference>
<dbReference type="HAMAP" id="MF_01440">
    <property type="entry name" value="CheD"/>
    <property type="match status" value="1"/>
</dbReference>
<dbReference type="AlphaFoldDB" id="A0A1I3Y632"/>
<keyword evidence="1 3" id="KW-0145">Chemotaxis</keyword>
<comment type="similarity">
    <text evidence="3">Belongs to the CheD family.</text>
</comment>
<organism evidence="4 5">
    <name type="scientific">Halobacillus dabanensis</name>
    <dbReference type="NCBI Taxonomy" id="240302"/>
    <lineage>
        <taxon>Bacteria</taxon>
        <taxon>Bacillati</taxon>
        <taxon>Bacillota</taxon>
        <taxon>Bacilli</taxon>
        <taxon>Bacillales</taxon>
        <taxon>Bacillaceae</taxon>
        <taxon>Halobacillus</taxon>
    </lineage>
</organism>
<dbReference type="PANTHER" id="PTHR35147">
    <property type="entry name" value="CHEMORECEPTOR GLUTAMINE DEAMIDASE CHED-RELATED"/>
    <property type="match status" value="1"/>
</dbReference>
<sequence>MVIKTKQVIRVGIGDMNIASSPDTIRTSGLGSCVGIILYDDVKKTAGLAHIMLPDSTLAKKQGMKRAKYADTAIYDLVHALKDIGISTYRLKAKIAGGAQMFQLSSSNDMMRIGPRNIEAVKSILLSFRIPIMAEDVGGTTGRTIEFDPASCELHIRSVNKREKVI</sequence>
<evidence type="ECO:0000313" key="5">
    <source>
        <dbReference type="Proteomes" id="UP000183557"/>
    </source>
</evidence>
<dbReference type="OrthoDB" id="9807202at2"/>
<proteinExistence type="inferred from homology"/>
<dbReference type="Gene3D" id="3.30.1330.200">
    <property type="match status" value="1"/>
</dbReference>